<comment type="cofactor">
    <cofactor evidence="1">
        <name>Zn(2+)</name>
        <dbReference type="ChEBI" id="CHEBI:29105"/>
    </cofactor>
</comment>
<dbReference type="GO" id="GO:0046872">
    <property type="term" value="F:metal ion binding"/>
    <property type="evidence" value="ECO:0007669"/>
    <property type="project" value="UniProtKB-KW"/>
</dbReference>
<evidence type="ECO:0000256" key="2">
    <source>
        <dbReference type="ARBA" id="ARBA00022723"/>
    </source>
</evidence>
<dbReference type="Gene3D" id="3.30.479.10">
    <property type="entry name" value="6-pyruvoyl tetrahydropterin synthase/QueD"/>
    <property type="match status" value="1"/>
</dbReference>
<dbReference type="OrthoDB" id="6529at2157"/>
<organism evidence="5 6">
    <name type="scientific">Aciduliprofundum boonei (strain DSM 19572 / T469)</name>
    <dbReference type="NCBI Taxonomy" id="439481"/>
    <lineage>
        <taxon>Archaea</taxon>
        <taxon>Methanobacteriati</taxon>
        <taxon>Thermoplasmatota</taxon>
        <taxon>DHVE2 group</taxon>
        <taxon>Candidatus Aciduliprofundum</taxon>
    </lineage>
</organism>
<dbReference type="EMBL" id="CP001941">
    <property type="protein sequence ID" value="ADD08469.1"/>
    <property type="molecule type" value="Genomic_DNA"/>
</dbReference>
<evidence type="ECO:0000256" key="4">
    <source>
        <dbReference type="ARBA" id="ARBA00023239"/>
    </source>
</evidence>
<dbReference type="AlphaFoldDB" id="B5I9Q5"/>
<accession>B5I9Q5</accession>
<keyword evidence="2" id="KW-0479">Metal-binding</keyword>
<reference evidence="5" key="1">
    <citation type="submission" date="2010-02" db="EMBL/GenBank/DDBJ databases">
        <title>Complete sequence of Aciduliprofundum boonei T469.</title>
        <authorList>
            <consortium name="US DOE Joint Genome Institute"/>
            <person name="Lucas S."/>
            <person name="Copeland A."/>
            <person name="Lapidus A."/>
            <person name="Cheng J.-F."/>
            <person name="Bruce D."/>
            <person name="Goodwin L."/>
            <person name="Pitluck S."/>
            <person name="Saunders E."/>
            <person name="Detter J.C."/>
            <person name="Han C."/>
            <person name="Tapia R."/>
            <person name="Land M."/>
            <person name="Hauser L."/>
            <person name="Kyrpides N."/>
            <person name="Mikhailova N."/>
            <person name="Flores G."/>
            <person name="Reysenbach A.-L."/>
            <person name="Woyke T."/>
        </authorList>
    </citation>
    <scope>NUCLEOTIDE SEQUENCE</scope>
    <source>
        <strain evidence="5">T469</strain>
    </source>
</reference>
<keyword evidence="4" id="KW-0456">Lyase</keyword>
<dbReference type="Proteomes" id="UP000001400">
    <property type="component" value="Chromosome"/>
</dbReference>
<gene>
    <name evidence="5" type="ordered locus">Aboo_0658</name>
</gene>
<dbReference type="SUPFAM" id="SSF55620">
    <property type="entry name" value="Tetrahydrobiopterin biosynthesis enzymes-like"/>
    <property type="match status" value="1"/>
</dbReference>
<evidence type="ECO:0000256" key="3">
    <source>
        <dbReference type="ARBA" id="ARBA00022833"/>
    </source>
</evidence>
<evidence type="ECO:0000313" key="6">
    <source>
        <dbReference type="Proteomes" id="UP000001400"/>
    </source>
</evidence>
<dbReference type="eggNOG" id="arCOG02172">
    <property type="taxonomic scope" value="Archaea"/>
</dbReference>
<dbReference type="PANTHER" id="PTHR12589">
    <property type="entry name" value="PYRUVOYL TETRAHYDROBIOPTERIN SYNTHASE"/>
    <property type="match status" value="1"/>
</dbReference>
<evidence type="ECO:0000313" key="5">
    <source>
        <dbReference type="EMBL" id="ADD08469.1"/>
    </source>
</evidence>
<proteinExistence type="predicted"/>
<dbReference type="HOGENOM" id="CLU_111016_3_0_2"/>
<evidence type="ECO:0008006" key="7">
    <source>
        <dbReference type="Google" id="ProtNLM"/>
    </source>
</evidence>
<dbReference type="KEGG" id="abi:Aboo_0658"/>
<dbReference type="PANTHER" id="PTHR12589:SF7">
    <property type="entry name" value="6-PYRUVOYL TETRAHYDROBIOPTERIN SYNTHASE"/>
    <property type="match status" value="1"/>
</dbReference>
<dbReference type="InterPro" id="IPR038418">
    <property type="entry name" value="6-PTP_synth/QueD_sf"/>
</dbReference>
<sequence length="160" mass="18631">MLLEIDGWKVGLKFSASHFIPSHHKCSRLHGHDYGVRLRIFGETKDHILYDFVELKNEVRSLCEELDHKLLIPKSKKYIRHHIKDDRIYVSFEDKHYVFPKGDVTIIPVNLITAEELARYFSKKVLERIRFPENVKGIEICVDEGPGQGACNYIPLGDEK</sequence>
<keyword evidence="6" id="KW-1185">Reference proteome</keyword>
<dbReference type="RefSeq" id="WP_008082601.1">
    <property type="nucleotide sequence ID" value="NC_013926.1"/>
</dbReference>
<keyword evidence="3" id="KW-0862">Zinc</keyword>
<protein>
    <recommendedName>
        <fullName evidence="7">6-pyruvoyl tetrahydropterin synthase family protein</fullName>
    </recommendedName>
</protein>
<dbReference type="STRING" id="439481.Aboo_0658"/>
<dbReference type="Pfam" id="PF01242">
    <property type="entry name" value="PTPS"/>
    <property type="match status" value="1"/>
</dbReference>
<dbReference type="GO" id="GO:0016829">
    <property type="term" value="F:lyase activity"/>
    <property type="evidence" value="ECO:0007669"/>
    <property type="project" value="UniProtKB-KW"/>
</dbReference>
<name>B5I9Q5_ACIB4</name>
<dbReference type="GeneID" id="8827604"/>
<evidence type="ECO:0000256" key="1">
    <source>
        <dbReference type="ARBA" id="ARBA00001947"/>
    </source>
</evidence>
<dbReference type="InterPro" id="IPR007115">
    <property type="entry name" value="6-PTP_synth/QueD"/>
</dbReference>